<evidence type="ECO:0000313" key="3">
    <source>
        <dbReference type="WBParaSite" id="GPLIN_000136200"/>
    </source>
</evidence>
<feature type="signal peptide" evidence="1">
    <location>
        <begin position="1"/>
        <end position="26"/>
    </location>
</feature>
<organism evidence="2 3">
    <name type="scientific">Globodera pallida</name>
    <name type="common">Potato cyst nematode worm</name>
    <name type="synonym">Heterodera pallida</name>
    <dbReference type="NCBI Taxonomy" id="36090"/>
    <lineage>
        <taxon>Eukaryota</taxon>
        <taxon>Metazoa</taxon>
        <taxon>Ecdysozoa</taxon>
        <taxon>Nematoda</taxon>
        <taxon>Chromadorea</taxon>
        <taxon>Rhabditida</taxon>
        <taxon>Tylenchina</taxon>
        <taxon>Tylenchomorpha</taxon>
        <taxon>Tylenchoidea</taxon>
        <taxon>Heteroderidae</taxon>
        <taxon>Heteroderinae</taxon>
        <taxon>Globodera</taxon>
    </lineage>
</organism>
<dbReference type="Proteomes" id="UP000050741">
    <property type="component" value="Unassembled WGS sequence"/>
</dbReference>
<dbReference type="AlphaFoldDB" id="A0A183BL77"/>
<reference evidence="2" key="2">
    <citation type="submission" date="2014-05" db="EMBL/GenBank/DDBJ databases">
        <title>The genome and life-stage specific transcriptomes of Globodera pallida elucidate key aspects of plant parasitism by a cyst nematode.</title>
        <authorList>
            <person name="Cotton J.A."/>
            <person name="Lilley C.J."/>
            <person name="Jones L.M."/>
            <person name="Kikuchi T."/>
            <person name="Reid A.J."/>
            <person name="Thorpe P."/>
            <person name="Tsai I.J."/>
            <person name="Beasley H."/>
            <person name="Blok V."/>
            <person name="Cock P.J.A."/>
            <person name="Van den Akker S.E."/>
            <person name="Holroyd N."/>
            <person name="Hunt M."/>
            <person name="Mantelin S."/>
            <person name="Naghra H."/>
            <person name="Pain A."/>
            <person name="Palomares-Rius J.E."/>
            <person name="Zarowiecki M."/>
            <person name="Berriman M."/>
            <person name="Jones J.T."/>
            <person name="Urwin P.E."/>
        </authorList>
    </citation>
    <scope>NUCLEOTIDE SEQUENCE [LARGE SCALE GENOMIC DNA]</scope>
    <source>
        <strain evidence="2">Lindley</strain>
    </source>
</reference>
<proteinExistence type="predicted"/>
<protein>
    <submittedName>
        <fullName evidence="3">Secreted protein</fullName>
    </submittedName>
</protein>
<sequence length="71" mass="8341">MNVKMPCWSFSLLLLAFVTLFSLSDGAYIHSDAELLQEPHQRHSGDINIRRGIERFNDHRLFQNDLDFLHI</sequence>
<accession>A0A183BL77</accession>
<evidence type="ECO:0000313" key="2">
    <source>
        <dbReference type="Proteomes" id="UP000050741"/>
    </source>
</evidence>
<name>A0A183BL77_GLOPA</name>
<keyword evidence="2" id="KW-1185">Reference proteome</keyword>
<reference evidence="3" key="3">
    <citation type="submission" date="2016-06" db="UniProtKB">
        <authorList>
            <consortium name="WormBaseParasite"/>
        </authorList>
    </citation>
    <scope>IDENTIFICATION</scope>
</reference>
<evidence type="ECO:0000256" key="1">
    <source>
        <dbReference type="SAM" id="SignalP"/>
    </source>
</evidence>
<dbReference type="WBParaSite" id="GPLIN_000136200">
    <property type="protein sequence ID" value="GPLIN_000136200"/>
    <property type="gene ID" value="GPLIN_000136200"/>
</dbReference>
<reference evidence="2" key="1">
    <citation type="submission" date="2013-12" db="EMBL/GenBank/DDBJ databases">
        <authorList>
            <person name="Aslett M."/>
        </authorList>
    </citation>
    <scope>NUCLEOTIDE SEQUENCE [LARGE SCALE GENOMIC DNA]</scope>
    <source>
        <strain evidence="2">Lindley</strain>
    </source>
</reference>
<feature type="chain" id="PRO_5008146294" evidence="1">
    <location>
        <begin position="27"/>
        <end position="71"/>
    </location>
</feature>
<keyword evidence="1" id="KW-0732">Signal</keyword>